<feature type="transmembrane region" description="Helical" evidence="1">
    <location>
        <begin position="86"/>
        <end position="107"/>
    </location>
</feature>
<dbReference type="Pfam" id="PF08570">
    <property type="entry name" value="DUF1761"/>
    <property type="match status" value="1"/>
</dbReference>
<keyword evidence="1" id="KW-0812">Transmembrane</keyword>
<keyword evidence="1" id="KW-1133">Transmembrane helix</keyword>
<keyword evidence="3" id="KW-1185">Reference proteome</keyword>
<comment type="caution">
    <text evidence="2">The sequence shown here is derived from an EMBL/GenBank/DDBJ whole genome shotgun (WGS) entry which is preliminary data.</text>
</comment>
<sequence length="136" mass="14666">MSEIISSLNWLAVIVATVVYFALGALWYSNLLFAKTWMKLRNVTEEDIGEPNPVIFLYSFILQFIAVASLALFMKAMGIGSAGNGALIGFGAGAGFVFTLAGTTGIFSEVPMKLHFLDNGYHVIGLVLAGLVLGWW</sequence>
<keyword evidence="1" id="KW-0472">Membrane</keyword>
<feature type="transmembrane region" description="Helical" evidence="1">
    <location>
        <begin position="55"/>
        <end position="74"/>
    </location>
</feature>
<accession>A0ABT3Q230</accession>
<proteinExistence type="predicted"/>
<gene>
    <name evidence="2" type="ORF">LQ318_14825</name>
</gene>
<protein>
    <submittedName>
        <fullName evidence="2">DUF1761 domain-containing protein</fullName>
    </submittedName>
</protein>
<name>A0ABT3Q230_9BACT</name>
<reference evidence="2 3" key="1">
    <citation type="submission" date="2021-11" db="EMBL/GenBank/DDBJ databases">
        <title>Aliifidinibius sp. nov., a new bacterium isolated from saline soil.</title>
        <authorList>
            <person name="Galisteo C."/>
            <person name="De La Haba R."/>
            <person name="Sanchez-Porro C."/>
            <person name="Ventosa A."/>
        </authorList>
    </citation>
    <scope>NUCLEOTIDE SEQUENCE [LARGE SCALE GENOMIC DNA]</scope>
    <source>
        <strain evidence="2 3">KACC 190600</strain>
    </source>
</reference>
<evidence type="ECO:0000313" key="3">
    <source>
        <dbReference type="Proteomes" id="UP001207337"/>
    </source>
</evidence>
<organism evidence="2 3">
    <name type="scientific">Fodinibius salicampi</name>
    <dbReference type="NCBI Taxonomy" id="1920655"/>
    <lineage>
        <taxon>Bacteria</taxon>
        <taxon>Pseudomonadati</taxon>
        <taxon>Balneolota</taxon>
        <taxon>Balneolia</taxon>
        <taxon>Balneolales</taxon>
        <taxon>Balneolaceae</taxon>
        <taxon>Fodinibius</taxon>
    </lineage>
</organism>
<evidence type="ECO:0000256" key="1">
    <source>
        <dbReference type="SAM" id="Phobius"/>
    </source>
</evidence>
<dbReference type="EMBL" id="JAJNDC010000004">
    <property type="protein sequence ID" value="MCW9714182.1"/>
    <property type="molecule type" value="Genomic_DNA"/>
</dbReference>
<dbReference type="Proteomes" id="UP001207337">
    <property type="component" value="Unassembled WGS sequence"/>
</dbReference>
<dbReference type="InterPro" id="IPR013879">
    <property type="entry name" value="DUF1761"/>
</dbReference>
<feature type="transmembrane region" description="Helical" evidence="1">
    <location>
        <begin position="119"/>
        <end position="135"/>
    </location>
</feature>
<feature type="transmembrane region" description="Helical" evidence="1">
    <location>
        <begin position="7"/>
        <end position="28"/>
    </location>
</feature>
<dbReference type="RefSeq" id="WP_265791295.1">
    <property type="nucleotide sequence ID" value="NZ_BAABRS010000004.1"/>
</dbReference>
<evidence type="ECO:0000313" key="2">
    <source>
        <dbReference type="EMBL" id="MCW9714182.1"/>
    </source>
</evidence>